<sequence length="88" mass="9936">MDRHEPVQPAHEAPANKNRRKLNLLLGPTFSSAVSGYFSGECSRLGIIADLTDRGVNPLPLQQSPHHVYHAASSQTQHHHRILRYCFR</sequence>
<protein>
    <submittedName>
        <fullName evidence="1">Uncharacterized protein</fullName>
    </submittedName>
</protein>
<organism evidence="1 2">
    <name type="scientific">Dendrobium chrysotoxum</name>
    <name type="common">Orchid</name>
    <dbReference type="NCBI Taxonomy" id="161865"/>
    <lineage>
        <taxon>Eukaryota</taxon>
        <taxon>Viridiplantae</taxon>
        <taxon>Streptophyta</taxon>
        <taxon>Embryophyta</taxon>
        <taxon>Tracheophyta</taxon>
        <taxon>Spermatophyta</taxon>
        <taxon>Magnoliopsida</taxon>
        <taxon>Liliopsida</taxon>
        <taxon>Asparagales</taxon>
        <taxon>Orchidaceae</taxon>
        <taxon>Epidendroideae</taxon>
        <taxon>Malaxideae</taxon>
        <taxon>Dendrobiinae</taxon>
        <taxon>Dendrobium</taxon>
    </lineage>
</organism>
<evidence type="ECO:0000313" key="1">
    <source>
        <dbReference type="EMBL" id="KAH0449187.1"/>
    </source>
</evidence>
<dbReference type="AlphaFoldDB" id="A0AAV7FZ86"/>
<gene>
    <name evidence="1" type="ORF">IEQ34_022987</name>
</gene>
<name>A0AAV7FZ86_DENCH</name>
<dbReference type="EMBL" id="JAGFBR010000019">
    <property type="protein sequence ID" value="KAH0449187.1"/>
    <property type="molecule type" value="Genomic_DNA"/>
</dbReference>
<evidence type="ECO:0000313" key="2">
    <source>
        <dbReference type="Proteomes" id="UP000775213"/>
    </source>
</evidence>
<accession>A0AAV7FZ86</accession>
<comment type="caution">
    <text evidence="1">The sequence shown here is derived from an EMBL/GenBank/DDBJ whole genome shotgun (WGS) entry which is preliminary data.</text>
</comment>
<keyword evidence="2" id="KW-1185">Reference proteome</keyword>
<proteinExistence type="predicted"/>
<reference evidence="1 2" key="1">
    <citation type="journal article" date="2021" name="Hortic Res">
        <title>Chromosome-scale assembly of the Dendrobium chrysotoxum genome enhances the understanding of orchid evolution.</title>
        <authorList>
            <person name="Zhang Y."/>
            <person name="Zhang G.Q."/>
            <person name="Zhang D."/>
            <person name="Liu X.D."/>
            <person name="Xu X.Y."/>
            <person name="Sun W.H."/>
            <person name="Yu X."/>
            <person name="Zhu X."/>
            <person name="Wang Z.W."/>
            <person name="Zhao X."/>
            <person name="Zhong W.Y."/>
            <person name="Chen H."/>
            <person name="Yin W.L."/>
            <person name="Huang T."/>
            <person name="Niu S.C."/>
            <person name="Liu Z.J."/>
        </authorList>
    </citation>
    <scope>NUCLEOTIDE SEQUENCE [LARGE SCALE GENOMIC DNA]</scope>
    <source>
        <strain evidence="1">Lindl</strain>
    </source>
</reference>
<dbReference type="Proteomes" id="UP000775213">
    <property type="component" value="Unassembled WGS sequence"/>
</dbReference>